<dbReference type="AlphaFoldDB" id="A0A1H0PYL6"/>
<dbReference type="Proteomes" id="UP000198741">
    <property type="component" value="Chromosome I"/>
</dbReference>
<name>A0A1H0PYL6_9ACTN</name>
<proteinExistence type="predicted"/>
<evidence type="ECO:0000313" key="1">
    <source>
        <dbReference type="EMBL" id="SDP09596.1"/>
    </source>
</evidence>
<dbReference type="STRING" id="1090615.SAMN04515671_2926"/>
<dbReference type="InterPro" id="IPR057369">
    <property type="entry name" value="VG15"/>
</dbReference>
<evidence type="ECO:0000313" key="2">
    <source>
        <dbReference type="Proteomes" id="UP000198741"/>
    </source>
</evidence>
<protein>
    <recommendedName>
        <fullName evidence="3">Capsid maturation protease</fullName>
    </recommendedName>
</protein>
<gene>
    <name evidence="1" type="ORF">SAMN04515671_2926</name>
</gene>
<dbReference type="RefSeq" id="WP_090476973.1">
    <property type="nucleotide sequence ID" value="NZ_LT629710.1"/>
</dbReference>
<dbReference type="EMBL" id="LT629710">
    <property type="protein sequence ID" value="SDP09596.1"/>
    <property type="molecule type" value="Genomic_DNA"/>
</dbReference>
<accession>A0A1H0PYL6</accession>
<organism evidence="1 2">
    <name type="scientific">Nakamurella panacisegetis</name>
    <dbReference type="NCBI Taxonomy" id="1090615"/>
    <lineage>
        <taxon>Bacteria</taxon>
        <taxon>Bacillati</taxon>
        <taxon>Actinomycetota</taxon>
        <taxon>Actinomycetes</taxon>
        <taxon>Nakamurellales</taxon>
        <taxon>Nakamurellaceae</taxon>
        <taxon>Nakamurella</taxon>
    </lineage>
</organism>
<reference evidence="1 2" key="1">
    <citation type="submission" date="2016-10" db="EMBL/GenBank/DDBJ databases">
        <authorList>
            <person name="de Groot N.N."/>
        </authorList>
    </citation>
    <scope>NUCLEOTIDE SEQUENCE [LARGE SCALE GENOMIC DNA]</scope>
    <source>
        <strain evidence="2">P4-7,KCTC 19426,CECT 7604</strain>
    </source>
</reference>
<evidence type="ECO:0008006" key="3">
    <source>
        <dbReference type="Google" id="ProtNLM"/>
    </source>
</evidence>
<dbReference type="OrthoDB" id="3194844at2"/>
<keyword evidence="2" id="KW-1185">Reference proteome</keyword>
<dbReference type="Pfam" id="PF25310">
    <property type="entry name" value="VG15"/>
    <property type="match status" value="1"/>
</dbReference>
<sequence length="521" mass="56567">MLTDNQRAEMRQANAALDALVVRDTRALIGTLDMNNPPAAARAMQRALPAIVTQYGNVSATVASEFYEIARDSDNVRSPFRPTLARGAAPAQVSAVARWALSPLWTPDGGDAASIAELGRNLNSATPRLVRVAGRATIERNAAREGVRYARVPRSGSCGFCQMLAGRGAVYHSKETAGGHDYHDHCNCTPERIGKGELLPYDAEALFNEYAAVTRGLSGADAIRAMNLHAKEVEARAIARVAAEDQAGAAARDASIAETLSIGASTADAIAAQAAKVAQAVQARAVAKAAEEAKAAAAAERQAATAAGKERSAELRKLADDDLDATLSAAYEADDEIAIKLIEREYTRREKAETDKIRARERRAMAKEAEQERINQLIADGMDGYDAVEEVTGITFERQRMREIVAEARAYGDTGRTFDQIARERYRTQVAQTYVEAEDVTNGRLLNAEGQRRADLPPENPLHLDDAGLFTGPAAFAERWASSELREFWDSIGGRDTFEDFKADLVSRTGANRRERQDLYR</sequence>